<protein>
    <submittedName>
        <fullName evidence="2">Uncharacterized protein</fullName>
    </submittedName>
</protein>
<evidence type="ECO:0000313" key="3">
    <source>
        <dbReference type="Proteomes" id="UP000053558"/>
    </source>
</evidence>
<feature type="compositionally biased region" description="Polar residues" evidence="1">
    <location>
        <begin position="184"/>
        <end position="198"/>
    </location>
</feature>
<dbReference type="KEGG" id="cput:CONPUDRAFT_142627"/>
<dbReference type="OrthoDB" id="2804726at2759"/>
<gene>
    <name evidence="2" type="ORF">CONPUDRAFT_142627</name>
</gene>
<dbReference type="Proteomes" id="UP000053558">
    <property type="component" value="Unassembled WGS sequence"/>
</dbReference>
<feature type="region of interest" description="Disordered" evidence="1">
    <location>
        <begin position="95"/>
        <end position="199"/>
    </location>
</feature>
<feature type="compositionally biased region" description="Polar residues" evidence="1">
    <location>
        <begin position="482"/>
        <end position="513"/>
    </location>
</feature>
<feature type="compositionally biased region" description="Basic and acidic residues" evidence="1">
    <location>
        <begin position="58"/>
        <end position="74"/>
    </location>
</feature>
<dbReference type="RefSeq" id="XP_007766022.1">
    <property type="nucleotide sequence ID" value="XM_007767832.1"/>
</dbReference>
<dbReference type="AlphaFoldDB" id="A0A5M3MYT1"/>
<feature type="region of interest" description="Disordered" evidence="1">
    <location>
        <begin position="783"/>
        <end position="808"/>
    </location>
</feature>
<feature type="compositionally biased region" description="Polar residues" evidence="1">
    <location>
        <begin position="151"/>
        <end position="162"/>
    </location>
</feature>
<dbReference type="GeneID" id="19201767"/>
<feature type="compositionally biased region" description="Low complexity" evidence="1">
    <location>
        <begin position="222"/>
        <end position="241"/>
    </location>
</feature>
<feature type="region of interest" description="Disordered" evidence="1">
    <location>
        <begin position="421"/>
        <end position="605"/>
    </location>
</feature>
<feature type="region of interest" description="Disordered" evidence="1">
    <location>
        <begin position="221"/>
        <end position="267"/>
    </location>
</feature>
<feature type="compositionally biased region" description="Polar residues" evidence="1">
    <location>
        <begin position="572"/>
        <end position="605"/>
    </location>
</feature>
<sequence length="808" mass="86379">MMAVDVSFPLPPSQFSVPHSVQVPLRRSSRLAHGAHSIFAHSHSYPSPFPQRRKRQRSDHTLDADDRDSDREVDPLTPRALRALKRARLSPVVDAVSTDLPPQPSIHRTRRRKENVTVEDDIIKRREDTKRHATKRPPSPPHAQQQPATPLSTQRLQSSDKQVFSLPLDTDDDAASHPSKSPPDLSSTKPNSQQSTAVPRSITPALVVVDELMQAVAQDSRSASSCSPLTPLTPSPELIPTQLPHSPPSNTVFDEDSPSGIISPSENDFAMNISESTAATSFTSQSSNVGSFCEASLTEPLSPLLGSSDSLITGPASSETSMDTDNSYSASEEASQRVSSSSAARACREINIWKLACQERVDIMVRRYGPETIKALVAAEATHPDDHHSATSIESSEAPIAGPGPNTTRFRLYTPANYTYGSSSIGGDEEDDDLGYNSTHRSSHEDEIECDYEEEEDDDDYEDFEDDFGDAEMETSGDAIPSVTSNPVSNENAGSTGNTAPDDNSAGHSSIGSENEIPLSEVPAQGHGQESSTGTTRLDLGPDPASCNFSTNFDVPFSAESPSPQFVPPVAQSHTPPQEVPQNLPSSYPDLSSNAAYPQGPSSPHSHFNYRAPQDAALSRFRTPLRVPRLSSLQVAVLSEPPRAFMGRGTPPSKQRAFDWASGSPFDDTSKMGYSRMPVYLHSPSPPPSPSPLSCSASGPNFIQPSSQSELGAAFDLGVNQNPGPGEWTSFLYAMLGNDNGLLPGSSTLTTDTQSGVPMSVQDNPAGSGATWYGMGLGDASAEHAGVAMPPSPIPSEGESSELRFALG</sequence>
<feature type="compositionally biased region" description="Basic and acidic residues" evidence="1">
    <location>
        <begin position="121"/>
        <end position="131"/>
    </location>
</feature>
<feature type="region of interest" description="Disordered" evidence="1">
    <location>
        <begin position="39"/>
        <end position="79"/>
    </location>
</feature>
<accession>A0A5M3MYT1</accession>
<name>A0A5M3MYT1_CONPW</name>
<evidence type="ECO:0000313" key="2">
    <source>
        <dbReference type="EMBL" id="EIW84279.1"/>
    </source>
</evidence>
<comment type="caution">
    <text evidence="2">The sequence shown here is derived from an EMBL/GenBank/DDBJ whole genome shotgun (WGS) entry which is preliminary data.</text>
</comment>
<feature type="compositionally biased region" description="Low complexity" evidence="1">
    <location>
        <begin position="329"/>
        <end position="341"/>
    </location>
</feature>
<dbReference type="EMBL" id="JH711575">
    <property type="protein sequence ID" value="EIW84279.1"/>
    <property type="molecule type" value="Genomic_DNA"/>
</dbReference>
<organism evidence="2 3">
    <name type="scientific">Coniophora puteana (strain RWD-64-598)</name>
    <name type="common">Brown rot fungus</name>
    <dbReference type="NCBI Taxonomy" id="741705"/>
    <lineage>
        <taxon>Eukaryota</taxon>
        <taxon>Fungi</taxon>
        <taxon>Dikarya</taxon>
        <taxon>Basidiomycota</taxon>
        <taxon>Agaricomycotina</taxon>
        <taxon>Agaricomycetes</taxon>
        <taxon>Agaricomycetidae</taxon>
        <taxon>Boletales</taxon>
        <taxon>Coniophorineae</taxon>
        <taxon>Coniophoraceae</taxon>
        <taxon>Coniophora</taxon>
    </lineage>
</organism>
<evidence type="ECO:0000256" key="1">
    <source>
        <dbReference type="SAM" id="MobiDB-lite"/>
    </source>
</evidence>
<reference evidence="3" key="1">
    <citation type="journal article" date="2012" name="Science">
        <title>The Paleozoic origin of enzymatic lignin decomposition reconstructed from 31 fungal genomes.</title>
        <authorList>
            <person name="Floudas D."/>
            <person name="Binder M."/>
            <person name="Riley R."/>
            <person name="Barry K."/>
            <person name="Blanchette R.A."/>
            <person name="Henrissat B."/>
            <person name="Martinez A.T."/>
            <person name="Otillar R."/>
            <person name="Spatafora J.W."/>
            <person name="Yadav J.S."/>
            <person name="Aerts A."/>
            <person name="Benoit I."/>
            <person name="Boyd A."/>
            <person name="Carlson A."/>
            <person name="Copeland A."/>
            <person name="Coutinho P.M."/>
            <person name="de Vries R.P."/>
            <person name="Ferreira P."/>
            <person name="Findley K."/>
            <person name="Foster B."/>
            <person name="Gaskell J."/>
            <person name="Glotzer D."/>
            <person name="Gorecki P."/>
            <person name="Heitman J."/>
            <person name="Hesse C."/>
            <person name="Hori C."/>
            <person name="Igarashi K."/>
            <person name="Jurgens J.A."/>
            <person name="Kallen N."/>
            <person name="Kersten P."/>
            <person name="Kohler A."/>
            <person name="Kuees U."/>
            <person name="Kumar T.K.A."/>
            <person name="Kuo A."/>
            <person name="LaButti K."/>
            <person name="Larrondo L.F."/>
            <person name="Lindquist E."/>
            <person name="Ling A."/>
            <person name="Lombard V."/>
            <person name="Lucas S."/>
            <person name="Lundell T."/>
            <person name="Martin R."/>
            <person name="McLaughlin D.J."/>
            <person name="Morgenstern I."/>
            <person name="Morin E."/>
            <person name="Murat C."/>
            <person name="Nagy L.G."/>
            <person name="Nolan M."/>
            <person name="Ohm R.A."/>
            <person name="Patyshakuliyeva A."/>
            <person name="Rokas A."/>
            <person name="Ruiz-Duenas F.J."/>
            <person name="Sabat G."/>
            <person name="Salamov A."/>
            <person name="Samejima M."/>
            <person name="Schmutz J."/>
            <person name="Slot J.C."/>
            <person name="St John F."/>
            <person name="Stenlid J."/>
            <person name="Sun H."/>
            <person name="Sun S."/>
            <person name="Syed K."/>
            <person name="Tsang A."/>
            <person name="Wiebenga A."/>
            <person name="Young D."/>
            <person name="Pisabarro A."/>
            <person name="Eastwood D.C."/>
            <person name="Martin F."/>
            <person name="Cullen D."/>
            <person name="Grigoriev I.V."/>
            <person name="Hibbett D.S."/>
        </authorList>
    </citation>
    <scope>NUCLEOTIDE SEQUENCE [LARGE SCALE GENOMIC DNA]</scope>
    <source>
        <strain evidence="3">RWD-64-598 SS2</strain>
    </source>
</reference>
<feature type="region of interest" description="Disordered" evidence="1">
    <location>
        <begin position="644"/>
        <end position="664"/>
    </location>
</feature>
<keyword evidence="3" id="KW-1185">Reference proteome</keyword>
<proteinExistence type="predicted"/>
<feature type="region of interest" description="Disordered" evidence="1">
    <location>
        <begin position="304"/>
        <end position="341"/>
    </location>
</feature>
<feature type="region of interest" description="Disordered" evidence="1">
    <location>
        <begin position="386"/>
        <end position="408"/>
    </location>
</feature>
<feature type="compositionally biased region" description="Polar residues" evidence="1">
    <location>
        <begin position="315"/>
        <end position="328"/>
    </location>
</feature>
<feature type="compositionally biased region" description="Acidic residues" evidence="1">
    <location>
        <begin position="446"/>
        <end position="475"/>
    </location>
</feature>